<keyword evidence="5 6" id="KW-0472">Membrane</keyword>
<keyword evidence="4 6" id="KW-1133">Transmembrane helix</keyword>
<evidence type="ECO:0000256" key="4">
    <source>
        <dbReference type="ARBA" id="ARBA00022989"/>
    </source>
</evidence>
<dbReference type="InterPro" id="IPR050833">
    <property type="entry name" value="Poly_Biosynth_Transport"/>
</dbReference>
<evidence type="ECO:0000256" key="6">
    <source>
        <dbReference type="SAM" id="Phobius"/>
    </source>
</evidence>
<dbReference type="PANTHER" id="PTHR30250">
    <property type="entry name" value="PST FAMILY PREDICTED COLANIC ACID TRANSPORTER"/>
    <property type="match status" value="1"/>
</dbReference>
<feature type="transmembrane region" description="Helical" evidence="6">
    <location>
        <begin position="322"/>
        <end position="343"/>
    </location>
</feature>
<feature type="transmembrane region" description="Helical" evidence="6">
    <location>
        <begin position="110"/>
        <end position="133"/>
    </location>
</feature>
<evidence type="ECO:0000256" key="3">
    <source>
        <dbReference type="ARBA" id="ARBA00022692"/>
    </source>
</evidence>
<feature type="transmembrane region" description="Helical" evidence="6">
    <location>
        <begin position="165"/>
        <end position="184"/>
    </location>
</feature>
<proteinExistence type="predicted"/>
<feature type="transmembrane region" description="Helical" evidence="6">
    <location>
        <begin position="239"/>
        <end position="259"/>
    </location>
</feature>
<protein>
    <recommendedName>
        <fullName evidence="9">Polysaccharide biosynthesis protein</fullName>
    </recommendedName>
</protein>
<name>C0XUA9_CORLD</name>
<evidence type="ECO:0000256" key="1">
    <source>
        <dbReference type="ARBA" id="ARBA00004651"/>
    </source>
</evidence>
<evidence type="ECO:0000256" key="5">
    <source>
        <dbReference type="ARBA" id="ARBA00023136"/>
    </source>
</evidence>
<dbReference type="eggNOG" id="COG2244">
    <property type="taxonomic scope" value="Bacteria"/>
</dbReference>
<evidence type="ECO:0000313" key="7">
    <source>
        <dbReference type="EMBL" id="EEI16175.1"/>
    </source>
</evidence>
<sequence length="398" mass="41048">MPVRSLSFATLFAAISGFAVLWVAQRVLPAETDYRYFAAFWSLFFAATGLIDGLTHETTRAVAGARESGAHGSANPWRVGALVAALIAVATAVGGVLFMHQVVPVAPAPATILIAFGLVSYVFQAALSGILSGAGLWNQYAAMVALDSGVRLVLAVVAWAMGWSLWAFAIITVIGAASWLVILGSSQAARNSIRVALDVDRAVFSRRVSSAMVASGASAALITGFPVAVNAAFPFGGGTAVAAIINAVLLTRAPVLVPLQRFQSALVVRFVEQRERIHAALVAPIGAVLGLGAVGFAAAWLLGPAILRFAFEPEFFVPGLTLGALTFASAFMGALMITGVAVLSTERHGVYVAGWVVATVVAFALLFALPYGVVTSVCAALYAGPLAGAAVHAIGLRR</sequence>
<keyword evidence="8" id="KW-1185">Reference proteome</keyword>
<keyword evidence="2" id="KW-1003">Cell membrane</keyword>
<feature type="transmembrane region" description="Helical" evidence="6">
    <location>
        <begin position="211"/>
        <end position="233"/>
    </location>
</feature>
<comment type="subcellular location">
    <subcellularLocation>
        <location evidence="1">Cell membrane</location>
        <topology evidence="1">Multi-pass membrane protein</topology>
    </subcellularLocation>
</comment>
<dbReference type="Proteomes" id="UP000006196">
    <property type="component" value="Unassembled WGS sequence"/>
</dbReference>
<feature type="transmembrane region" description="Helical" evidence="6">
    <location>
        <begin position="379"/>
        <end position="396"/>
    </location>
</feature>
<dbReference type="GO" id="GO:0005886">
    <property type="term" value="C:plasma membrane"/>
    <property type="evidence" value="ECO:0007669"/>
    <property type="project" value="UniProtKB-SubCell"/>
</dbReference>
<organism evidence="7 8">
    <name type="scientific">Corynebacterium lipophiloflavum (strain ATCC 700352 / DSM 44291 / CCUG 37336 / JCM 10383 / DMMZ 1944)</name>
    <dbReference type="NCBI Taxonomy" id="525263"/>
    <lineage>
        <taxon>Bacteria</taxon>
        <taxon>Bacillati</taxon>
        <taxon>Actinomycetota</taxon>
        <taxon>Actinomycetes</taxon>
        <taxon>Mycobacteriales</taxon>
        <taxon>Corynebacteriaceae</taxon>
        <taxon>Corynebacterium</taxon>
    </lineage>
</organism>
<gene>
    <name evidence="7" type="ORF">HMPREF0298_2029</name>
</gene>
<dbReference type="AlphaFoldDB" id="C0XUA9"/>
<keyword evidence="3 6" id="KW-0812">Transmembrane</keyword>
<dbReference type="PANTHER" id="PTHR30250:SF11">
    <property type="entry name" value="O-ANTIGEN TRANSPORTER-RELATED"/>
    <property type="match status" value="1"/>
</dbReference>
<feature type="transmembrane region" description="Helical" evidence="6">
    <location>
        <begin position="350"/>
        <end position="373"/>
    </location>
</feature>
<evidence type="ECO:0000313" key="8">
    <source>
        <dbReference type="Proteomes" id="UP000006196"/>
    </source>
</evidence>
<dbReference type="EMBL" id="ACHJ01000163">
    <property type="protein sequence ID" value="EEI16175.1"/>
    <property type="molecule type" value="Genomic_DNA"/>
</dbReference>
<feature type="transmembrane region" description="Helical" evidence="6">
    <location>
        <begin position="76"/>
        <end position="98"/>
    </location>
</feature>
<comment type="caution">
    <text evidence="7">The sequence shown here is derived from an EMBL/GenBank/DDBJ whole genome shotgun (WGS) entry which is preliminary data.</text>
</comment>
<feature type="transmembrane region" description="Helical" evidence="6">
    <location>
        <begin position="280"/>
        <end position="302"/>
    </location>
</feature>
<reference evidence="7" key="1">
    <citation type="submission" date="2009-01" db="EMBL/GenBank/DDBJ databases">
        <authorList>
            <person name="Qin X."/>
            <person name="Bachman B."/>
            <person name="Battles P."/>
            <person name="Bell A."/>
            <person name="Bess C."/>
            <person name="Bickham C."/>
            <person name="Chaboub L."/>
            <person name="Chen D."/>
            <person name="Coyle M."/>
            <person name="Deiros D.R."/>
            <person name="Dinh H."/>
            <person name="Forbes L."/>
            <person name="Fowler G."/>
            <person name="Francisco L."/>
            <person name="Fu Q."/>
            <person name="Gubbala S."/>
            <person name="Hale W."/>
            <person name="Han Y."/>
            <person name="Hemphill L."/>
            <person name="Highlander S.K."/>
            <person name="Hirani K."/>
            <person name="Hogues M."/>
            <person name="Jackson L."/>
            <person name="Jakkamsetti A."/>
            <person name="Javaid M."/>
            <person name="Jiang H."/>
            <person name="Korchina V."/>
            <person name="Kovar C."/>
            <person name="Lara F."/>
            <person name="Lee S."/>
            <person name="Mata R."/>
            <person name="Mathew T."/>
            <person name="Moen C."/>
            <person name="Morales K."/>
            <person name="Munidasa M."/>
            <person name="Nazareth L."/>
            <person name="Ngo R."/>
            <person name="Nguyen L."/>
            <person name="Okwuonu G."/>
            <person name="Ongeri F."/>
            <person name="Patil S."/>
            <person name="Petrosino J."/>
            <person name="Pham C."/>
            <person name="Pham P."/>
            <person name="Pu L.-L."/>
            <person name="Puazo M."/>
            <person name="Raj R."/>
            <person name="Reid J."/>
            <person name="Rouhana J."/>
            <person name="Saada N."/>
            <person name="Shang Y."/>
            <person name="Simmons D."/>
            <person name="Thornton R."/>
            <person name="Warren J."/>
            <person name="Weissenberger G."/>
            <person name="Zhang J."/>
            <person name="Zhang L."/>
            <person name="Zhou C."/>
            <person name="Zhu D."/>
            <person name="Muzny D."/>
            <person name="Worley K."/>
            <person name="Gibbs R."/>
        </authorList>
    </citation>
    <scope>NUCLEOTIDE SEQUENCE [LARGE SCALE GENOMIC DNA]</scope>
    <source>
        <strain evidence="7">DSM 44291</strain>
    </source>
</reference>
<evidence type="ECO:0000256" key="2">
    <source>
        <dbReference type="ARBA" id="ARBA00022475"/>
    </source>
</evidence>
<dbReference type="HOGENOM" id="CLU_039164_0_0_11"/>
<accession>C0XUA9</accession>
<evidence type="ECO:0008006" key="9">
    <source>
        <dbReference type="Google" id="ProtNLM"/>
    </source>
</evidence>
<feature type="transmembrane region" description="Helical" evidence="6">
    <location>
        <begin position="36"/>
        <end position="55"/>
    </location>
</feature>
<dbReference type="STRING" id="525263.HMPREF0298_2029"/>